<comment type="function">
    <text evidence="6">Required for chromosome condensation and partitioning.</text>
</comment>
<feature type="domain" description="SMC hinge" evidence="7">
    <location>
        <begin position="480"/>
        <end position="593"/>
    </location>
</feature>
<feature type="coiled-coil region" evidence="6">
    <location>
        <begin position="909"/>
        <end position="936"/>
    </location>
</feature>
<comment type="domain">
    <text evidence="6">Contains large globular domains required for ATP hydrolysis at each terminus and a third globular domain forming a flexible hinge near the middle of the molecule. These domains are separated by coiled-coil structures.</text>
</comment>
<dbReference type="SMART" id="SM00968">
    <property type="entry name" value="SMC_hinge"/>
    <property type="match status" value="1"/>
</dbReference>
<evidence type="ECO:0000313" key="9">
    <source>
        <dbReference type="Proteomes" id="UP000647587"/>
    </source>
</evidence>
<dbReference type="RefSeq" id="WP_189004018.1">
    <property type="nucleotide sequence ID" value="NZ_BMPP01000001.1"/>
</dbReference>
<keyword evidence="3 6" id="KW-0067">ATP-binding</keyword>
<dbReference type="InterPro" id="IPR003395">
    <property type="entry name" value="RecF/RecN/SMC_N"/>
</dbReference>
<reference evidence="9" key="1">
    <citation type="journal article" date="2019" name="Int. J. Syst. Evol. Microbiol.">
        <title>The Global Catalogue of Microorganisms (GCM) 10K type strain sequencing project: providing services to taxonomists for standard genome sequencing and annotation.</title>
        <authorList>
            <consortium name="The Broad Institute Genomics Platform"/>
            <consortium name="The Broad Institute Genome Sequencing Center for Infectious Disease"/>
            <person name="Wu L."/>
            <person name="Ma J."/>
        </authorList>
    </citation>
    <scope>NUCLEOTIDE SEQUENCE [LARGE SCALE GENOMIC DNA]</scope>
    <source>
        <strain evidence="9">JCM 30331</strain>
    </source>
</reference>
<dbReference type="InterPro" id="IPR024704">
    <property type="entry name" value="SMC"/>
</dbReference>
<dbReference type="Gene3D" id="1.20.1060.20">
    <property type="match status" value="1"/>
</dbReference>
<dbReference type="InterPro" id="IPR011890">
    <property type="entry name" value="SMC_prok"/>
</dbReference>
<sequence length="1096" mass="118235">MLHSITLQGFKSFADRTRLEFGPGVSAVIGPNGSGKSNVVEAIRWVTHQARARELRAGRGTELIFHGSGGKAPLGLAEVQLELSTSEGRVNLSRRIYRDGAAEQDLGGRPVRARDVQGALRGTGLGPGGLAVIGQGEVSGVVQAEGRTLLGYVQEAAGLSRAVTARQETEARLRDADTALEQLRLVLNEREAAVARLQKAAQAARQHRDLSARVLTLEDALRRERHLTLRREIAGATAEAAGLEARSVMQGAEVQAAAAAVEQARERAQEARARREAYSGALDALNAAREAQAQAERYHAHLRREGETLQHELSSLPSQMPARPAPDLLTLDAAVHTSRSAAEASERRARTLEAELTRARAQATRVAEQLARADASRDTLHAELLRAEGNLEQAHDSLAAATERFGSARSAREQAEQAFAALGGTRDAALHHERHLSSELARVNASVAPLRRERERLEAALNSYARYGEGARNALRLEHPGIVGSVADLLSVPAEYETALGAALGRRLEQIVVSRADDAREIIEELRRAGGRATFLPLDLIRARPRRDAGLLREDGVIGNLADLCPTDPPLVGEAILADTLVVRDLRAANGIARRYQSRPRLVTLDGELVEPGGAITGGRLRDTGTGVLADQRRFQELDDELEDADAAAHRLGAELKKVRAGLEGSSGQHDALLAVRERAAREEREAERRVTELEAQIRSLTTHRDRLQERLEPAPQDPGAPLPDLDLSALEADLVAARSAAEQGRAQERHAAEALAQGRELDASWKAYRTGRARAADLRERLDTNTQAAQAQGAHLNAAAAEVARRTAALGTLDENEFPRAEYAREQAAQAYANLIGTQNKTRARLDELRLLIARREGSLDGLPDGASPLGTPREWTAELTRARSTLEDLGPVNARAEADHAEELTLLQTQQAELNDAQAASDELRGHLGELEQAETVATRAAFDRVNAAFRDYSAELLGGQGELEAELTESGRLSGLRLAVQPRGKRTRSMTLLSAGERTMAGLAFLFALNHAGGEGSAGGLPLAVLDEVDAPLDEANIRRFTSFLKLFSERGAQFLLVTHQKATMEVAQALWGVTTDQTGASRVLSIKQYAES</sequence>
<feature type="coiled-coil region" evidence="6">
    <location>
        <begin position="342"/>
        <end position="404"/>
    </location>
</feature>
<feature type="coiled-coil region" evidence="6">
    <location>
        <begin position="254"/>
        <end position="288"/>
    </location>
</feature>
<keyword evidence="1 6" id="KW-0963">Cytoplasm</keyword>
<comment type="similarity">
    <text evidence="6">Belongs to the SMC family.</text>
</comment>
<dbReference type="EMBL" id="BMPP01000001">
    <property type="protein sequence ID" value="GGK13866.1"/>
    <property type="molecule type" value="Genomic_DNA"/>
</dbReference>
<comment type="caution">
    <text evidence="8">The sequence shown here is derived from an EMBL/GenBank/DDBJ whole genome shotgun (WGS) entry which is preliminary data.</text>
</comment>
<feature type="coiled-coil region" evidence="6">
    <location>
        <begin position="166"/>
        <end position="207"/>
    </location>
</feature>
<dbReference type="SUPFAM" id="SSF75553">
    <property type="entry name" value="Smc hinge domain"/>
    <property type="match status" value="1"/>
</dbReference>
<proteinExistence type="inferred from homology"/>
<evidence type="ECO:0000256" key="3">
    <source>
        <dbReference type="ARBA" id="ARBA00022840"/>
    </source>
</evidence>
<gene>
    <name evidence="6" type="primary">smc</name>
    <name evidence="8" type="ORF">GCM10008955_04010</name>
</gene>
<dbReference type="Pfam" id="PF06470">
    <property type="entry name" value="SMC_hinge"/>
    <property type="match status" value="1"/>
</dbReference>
<dbReference type="InterPro" id="IPR036277">
    <property type="entry name" value="SMC_hinge_sf"/>
</dbReference>
<dbReference type="Gene3D" id="3.40.50.300">
    <property type="entry name" value="P-loop containing nucleotide triphosphate hydrolases"/>
    <property type="match status" value="2"/>
</dbReference>
<evidence type="ECO:0000256" key="5">
    <source>
        <dbReference type="ARBA" id="ARBA00023125"/>
    </source>
</evidence>
<feature type="binding site" evidence="6">
    <location>
        <begin position="31"/>
        <end position="38"/>
    </location>
    <ligand>
        <name>ATP</name>
        <dbReference type="ChEBI" id="CHEBI:30616"/>
    </ligand>
</feature>
<dbReference type="PIRSF" id="PIRSF005719">
    <property type="entry name" value="SMC"/>
    <property type="match status" value="1"/>
</dbReference>
<accession>A0ABQ2ELQ2</accession>
<dbReference type="Gene3D" id="3.30.70.1620">
    <property type="match status" value="1"/>
</dbReference>
<evidence type="ECO:0000256" key="2">
    <source>
        <dbReference type="ARBA" id="ARBA00022741"/>
    </source>
</evidence>
<evidence type="ECO:0000313" key="8">
    <source>
        <dbReference type="EMBL" id="GGK13866.1"/>
    </source>
</evidence>
<name>A0ABQ2ELQ2_9DEIO</name>
<dbReference type="HAMAP" id="MF_01894">
    <property type="entry name" value="Smc_prok"/>
    <property type="match status" value="1"/>
</dbReference>
<keyword evidence="4 6" id="KW-0175">Coiled coil</keyword>
<feature type="coiled-coil region" evidence="6">
    <location>
        <begin position="635"/>
        <end position="711"/>
    </location>
</feature>
<evidence type="ECO:0000256" key="6">
    <source>
        <dbReference type="HAMAP-Rule" id="MF_01894"/>
    </source>
</evidence>
<protein>
    <recommendedName>
        <fullName evidence="6">Chromosome partition protein Smc</fullName>
    </recommendedName>
</protein>
<organism evidence="8 9">
    <name type="scientific">Deinococcus malanensis</name>
    <dbReference type="NCBI Taxonomy" id="1706855"/>
    <lineage>
        <taxon>Bacteria</taxon>
        <taxon>Thermotogati</taxon>
        <taxon>Deinococcota</taxon>
        <taxon>Deinococci</taxon>
        <taxon>Deinococcales</taxon>
        <taxon>Deinococcaceae</taxon>
        <taxon>Deinococcus</taxon>
    </lineage>
</organism>
<dbReference type="SUPFAM" id="SSF52540">
    <property type="entry name" value="P-loop containing nucleoside triphosphate hydrolases"/>
    <property type="match status" value="1"/>
</dbReference>
<keyword evidence="5 6" id="KW-0238">DNA-binding</keyword>
<evidence type="ECO:0000256" key="1">
    <source>
        <dbReference type="ARBA" id="ARBA00022490"/>
    </source>
</evidence>
<dbReference type="InterPro" id="IPR027417">
    <property type="entry name" value="P-loop_NTPase"/>
</dbReference>
<keyword evidence="2 6" id="KW-0547">Nucleotide-binding</keyword>
<comment type="subunit">
    <text evidence="6">Homodimer.</text>
</comment>
<comment type="subcellular location">
    <subcellularLocation>
        <location evidence="6">Cytoplasm</location>
    </subcellularLocation>
</comment>
<dbReference type="PANTHER" id="PTHR43977">
    <property type="entry name" value="STRUCTURAL MAINTENANCE OF CHROMOSOMES PROTEIN 3"/>
    <property type="match status" value="1"/>
</dbReference>
<dbReference type="Pfam" id="PF02463">
    <property type="entry name" value="SMC_N"/>
    <property type="match status" value="1"/>
</dbReference>
<dbReference type="Proteomes" id="UP000647587">
    <property type="component" value="Unassembled WGS sequence"/>
</dbReference>
<evidence type="ECO:0000259" key="7">
    <source>
        <dbReference type="SMART" id="SM00968"/>
    </source>
</evidence>
<dbReference type="InterPro" id="IPR010935">
    <property type="entry name" value="SMC_hinge"/>
</dbReference>
<evidence type="ECO:0000256" key="4">
    <source>
        <dbReference type="ARBA" id="ARBA00023054"/>
    </source>
</evidence>
<keyword evidence="9" id="KW-1185">Reference proteome</keyword>